<accession>A0A017HSJ0</accession>
<dbReference type="Proteomes" id="UP000019666">
    <property type="component" value="Unassembled WGS sequence"/>
</dbReference>
<dbReference type="RefSeq" id="WP_082483332.1">
    <property type="nucleotide sequence ID" value="NZ_KK088554.1"/>
</dbReference>
<evidence type="ECO:0000259" key="1">
    <source>
        <dbReference type="Pfam" id="PF03235"/>
    </source>
</evidence>
<dbReference type="EMBL" id="AOSK01000028">
    <property type="protein sequence ID" value="EYD77457.1"/>
    <property type="molecule type" value="Genomic_DNA"/>
</dbReference>
<evidence type="ECO:0000313" key="2">
    <source>
        <dbReference type="EMBL" id="EYD77457.1"/>
    </source>
</evidence>
<dbReference type="PANTHER" id="PTHR35149">
    <property type="entry name" value="SLL5132 PROTEIN"/>
    <property type="match status" value="1"/>
</dbReference>
<proteinExistence type="predicted"/>
<organism evidence="2 3">
    <name type="scientific">Rubellimicrobium mesophilum DSM 19309</name>
    <dbReference type="NCBI Taxonomy" id="442562"/>
    <lineage>
        <taxon>Bacteria</taxon>
        <taxon>Pseudomonadati</taxon>
        <taxon>Pseudomonadota</taxon>
        <taxon>Alphaproteobacteria</taxon>
        <taxon>Rhodobacterales</taxon>
        <taxon>Roseobacteraceae</taxon>
        <taxon>Rubellimicrobium</taxon>
    </lineage>
</organism>
<keyword evidence="3" id="KW-1185">Reference proteome</keyword>
<name>A0A017HSJ0_9RHOB</name>
<feature type="domain" description="GmrSD restriction endonucleases N-terminal" evidence="1">
    <location>
        <begin position="18"/>
        <end position="145"/>
    </location>
</feature>
<dbReference type="AlphaFoldDB" id="A0A017HSJ0"/>
<protein>
    <recommendedName>
        <fullName evidence="1">GmrSD restriction endonucleases N-terminal domain-containing protein</fullName>
    </recommendedName>
</protein>
<gene>
    <name evidence="2" type="ORF">Rumeso_00882</name>
</gene>
<evidence type="ECO:0000313" key="3">
    <source>
        <dbReference type="Proteomes" id="UP000019666"/>
    </source>
</evidence>
<dbReference type="InterPro" id="IPR004919">
    <property type="entry name" value="GmrSD_N"/>
</dbReference>
<dbReference type="OrthoDB" id="9798761at2"/>
<dbReference type="STRING" id="442562.Rumeso_00882"/>
<dbReference type="PANTHER" id="PTHR35149:SF2">
    <property type="entry name" value="DUF262 DOMAIN-CONTAINING PROTEIN"/>
    <property type="match status" value="1"/>
</dbReference>
<comment type="caution">
    <text evidence="2">The sequence shown here is derived from an EMBL/GenBank/DDBJ whole genome shotgun (WGS) entry which is preliminary data.</text>
</comment>
<dbReference type="Pfam" id="PF03235">
    <property type="entry name" value="GmrSD_N"/>
    <property type="match status" value="1"/>
</dbReference>
<sequence length="279" mass="32247">MSVQIDQIFTAKAENIWQFLHTAGQGCYIPAYQRSYAWDDENVNRLIEDAISGLNHLIERPNAISFLGTVIAIHDTNNVTVKPVFQAEVAQRVMTLIDGQQRISTSVMMNVALHHHINTLLRRFEKLEDEPFEWIREQSERALAELWTTFALDQTTGNPHVNRYYPRVIRAFDDVWSKKGSQAIYQSPIARLIWTYINHADAKKTEDFAYRVADENGVSDPKHEPLVKVFRHIRGQLRAFTSKKKAEQFDFPNVQQVILKESFMKALWSFTPPNQSSVT</sequence>
<reference evidence="2 3" key="1">
    <citation type="submission" date="2013-02" db="EMBL/GenBank/DDBJ databases">
        <authorList>
            <person name="Fiebig A."/>
            <person name="Goeker M."/>
            <person name="Klenk H.-P.P."/>
        </authorList>
    </citation>
    <scope>NUCLEOTIDE SEQUENCE [LARGE SCALE GENOMIC DNA]</scope>
    <source>
        <strain evidence="2 3">DSM 19309</strain>
    </source>
</reference>
<dbReference type="HOGENOM" id="CLU_997098_0_0_5"/>